<dbReference type="HOGENOM" id="CLU_010595_3_0_1"/>
<dbReference type="KEGG" id="ure:UREG_04165"/>
<reference evidence="3" key="1">
    <citation type="journal article" date="2009" name="Genome Res.">
        <title>Comparative genomic analyses of the human fungal pathogens Coccidioides and their relatives.</title>
        <authorList>
            <person name="Sharpton T.J."/>
            <person name="Stajich J.E."/>
            <person name="Rounsley S.D."/>
            <person name="Gardner M.J."/>
            <person name="Wortman J.R."/>
            <person name="Jordar V.S."/>
            <person name="Maiti R."/>
            <person name="Kodira C.D."/>
            <person name="Neafsey D.E."/>
            <person name="Zeng Q."/>
            <person name="Hung C.-Y."/>
            <person name="McMahan C."/>
            <person name="Muszewska A."/>
            <person name="Grynberg M."/>
            <person name="Mandel M.A."/>
            <person name="Kellner E.M."/>
            <person name="Barker B.M."/>
            <person name="Galgiani J.N."/>
            <person name="Orbach M.J."/>
            <person name="Kirkland T.N."/>
            <person name="Cole G.T."/>
            <person name="Henn M.R."/>
            <person name="Birren B.W."/>
            <person name="Taylor J.W."/>
        </authorList>
    </citation>
    <scope>NUCLEOTIDE SEQUENCE [LARGE SCALE GENOMIC DNA]</scope>
    <source>
        <strain evidence="3">UAMH 1704</strain>
    </source>
</reference>
<dbReference type="InParanoid" id="C4JMV7"/>
<sequence length="340" mass="37404">MDEASSSAANNSIRQASITNMAAKSHTNGQIVEQRGQQCSDCSHVGSSGLNEDDTGQVGSTKSLSEDAIKYVFENGRRYCNDTYCLPNDEIEQTRQSILHQLYLCALDGELTPYPLPDSLSRVLDLGAGSGDWAIAIGEEYPDVEVIATDISLFDPQSVSIAPPNVYFQIDDADGKWTFHEPFDFIHIRDLSRAISDWPTLYQQAFEHLQPGGFIQISDGNLSANSLPPNSYFNIFISAIRSATEVAGYIPELEHLRPSALAAAGFENIRTYDIEVPIGTWPTEPKRKTMGKMALIVLLEGLEAMSLRLLTKYIGWTAEDVLDLCEKVKMEIVNCEGAPG</sequence>
<dbReference type="InterPro" id="IPR029063">
    <property type="entry name" value="SAM-dependent_MTases_sf"/>
</dbReference>
<dbReference type="VEuPathDB" id="FungiDB:UREG_04165"/>
<dbReference type="Gene3D" id="3.40.50.150">
    <property type="entry name" value="Vaccinia Virus protein VP39"/>
    <property type="match status" value="1"/>
</dbReference>
<evidence type="ECO:0000313" key="2">
    <source>
        <dbReference type="EMBL" id="EEP79319.1"/>
    </source>
</evidence>
<protein>
    <recommendedName>
        <fullName evidence="4">Methyltransferase domain-containing protein</fullName>
    </recommendedName>
</protein>
<evidence type="ECO:0008006" key="4">
    <source>
        <dbReference type="Google" id="ProtNLM"/>
    </source>
</evidence>
<dbReference type="Proteomes" id="UP000002058">
    <property type="component" value="Unassembled WGS sequence"/>
</dbReference>
<dbReference type="SUPFAM" id="SSF53335">
    <property type="entry name" value="S-adenosyl-L-methionine-dependent methyltransferases"/>
    <property type="match status" value="1"/>
</dbReference>
<dbReference type="CDD" id="cd02440">
    <property type="entry name" value="AdoMet_MTases"/>
    <property type="match status" value="1"/>
</dbReference>
<proteinExistence type="predicted"/>
<dbReference type="OrthoDB" id="2013972at2759"/>
<dbReference type="RefSeq" id="XP_002544648.1">
    <property type="nucleotide sequence ID" value="XM_002544602.1"/>
</dbReference>
<dbReference type="OMA" id="DWAIEMS"/>
<dbReference type="GO" id="GO:0008168">
    <property type="term" value="F:methyltransferase activity"/>
    <property type="evidence" value="ECO:0007669"/>
    <property type="project" value="TreeGrafter"/>
</dbReference>
<dbReference type="PANTHER" id="PTHR43591:SF10">
    <property type="entry name" value="ABC TRANSMEMBRANE TYPE-1 DOMAIN-CONTAINING PROTEIN-RELATED"/>
    <property type="match status" value="1"/>
</dbReference>
<keyword evidence="3" id="KW-1185">Reference proteome</keyword>
<feature type="region of interest" description="Disordered" evidence="1">
    <location>
        <begin position="42"/>
        <end position="61"/>
    </location>
</feature>
<dbReference type="GeneID" id="8437177"/>
<evidence type="ECO:0000256" key="1">
    <source>
        <dbReference type="SAM" id="MobiDB-lite"/>
    </source>
</evidence>
<dbReference type="eggNOG" id="ENOG502SN28">
    <property type="taxonomic scope" value="Eukaryota"/>
</dbReference>
<organism evidence="2 3">
    <name type="scientific">Uncinocarpus reesii (strain UAMH 1704)</name>
    <dbReference type="NCBI Taxonomy" id="336963"/>
    <lineage>
        <taxon>Eukaryota</taxon>
        <taxon>Fungi</taxon>
        <taxon>Dikarya</taxon>
        <taxon>Ascomycota</taxon>
        <taxon>Pezizomycotina</taxon>
        <taxon>Eurotiomycetes</taxon>
        <taxon>Eurotiomycetidae</taxon>
        <taxon>Onygenales</taxon>
        <taxon>Onygenaceae</taxon>
        <taxon>Uncinocarpus</taxon>
    </lineage>
</organism>
<name>C4JMV7_UNCRE</name>
<dbReference type="PANTHER" id="PTHR43591">
    <property type="entry name" value="METHYLTRANSFERASE"/>
    <property type="match status" value="1"/>
</dbReference>
<dbReference type="EMBL" id="CH476616">
    <property type="protein sequence ID" value="EEP79319.1"/>
    <property type="molecule type" value="Genomic_DNA"/>
</dbReference>
<dbReference type="Pfam" id="PF13489">
    <property type="entry name" value="Methyltransf_23"/>
    <property type="match status" value="1"/>
</dbReference>
<accession>C4JMV7</accession>
<gene>
    <name evidence="2" type="ORF">UREG_04165</name>
</gene>
<dbReference type="AlphaFoldDB" id="C4JMV7"/>
<evidence type="ECO:0000313" key="3">
    <source>
        <dbReference type="Proteomes" id="UP000002058"/>
    </source>
</evidence>